<organism evidence="2 5">
    <name type="scientific">Adineta ricciae</name>
    <name type="common">Rotifer</name>
    <dbReference type="NCBI Taxonomy" id="249248"/>
    <lineage>
        <taxon>Eukaryota</taxon>
        <taxon>Metazoa</taxon>
        <taxon>Spiralia</taxon>
        <taxon>Gnathifera</taxon>
        <taxon>Rotifera</taxon>
        <taxon>Eurotatoria</taxon>
        <taxon>Bdelloidea</taxon>
        <taxon>Adinetida</taxon>
        <taxon>Adinetidae</taxon>
        <taxon>Adineta</taxon>
    </lineage>
</organism>
<feature type="signal peptide" evidence="1">
    <location>
        <begin position="1"/>
        <end position="20"/>
    </location>
</feature>
<dbReference type="EMBL" id="CAJNOR010003303">
    <property type="protein sequence ID" value="CAF1400200.1"/>
    <property type="molecule type" value="Genomic_DNA"/>
</dbReference>
<dbReference type="EMBL" id="CAJNOJ010000153">
    <property type="protein sequence ID" value="CAF1209080.1"/>
    <property type="molecule type" value="Genomic_DNA"/>
</dbReference>
<proteinExistence type="predicted"/>
<feature type="chain" id="PRO_5036411063" evidence="1">
    <location>
        <begin position="21"/>
        <end position="384"/>
    </location>
</feature>
<reference evidence="2" key="1">
    <citation type="submission" date="2021-02" db="EMBL/GenBank/DDBJ databases">
        <authorList>
            <person name="Nowell W R."/>
        </authorList>
    </citation>
    <scope>NUCLEOTIDE SEQUENCE</scope>
</reference>
<dbReference type="Proteomes" id="UP000663852">
    <property type="component" value="Unassembled WGS sequence"/>
</dbReference>
<evidence type="ECO:0000313" key="2">
    <source>
        <dbReference type="EMBL" id="CAF1209080.1"/>
    </source>
</evidence>
<name>A0A814WUX2_ADIRI</name>
<dbReference type="OrthoDB" id="10010080at2759"/>
<protein>
    <submittedName>
        <fullName evidence="2">Uncharacterized protein</fullName>
    </submittedName>
</protein>
<evidence type="ECO:0000313" key="4">
    <source>
        <dbReference type="Proteomes" id="UP000663828"/>
    </source>
</evidence>
<evidence type="ECO:0000313" key="5">
    <source>
        <dbReference type="Proteomes" id="UP000663852"/>
    </source>
</evidence>
<dbReference type="Proteomes" id="UP000663828">
    <property type="component" value="Unassembled WGS sequence"/>
</dbReference>
<keyword evidence="4" id="KW-1185">Reference proteome</keyword>
<gene>
    <name evidence="2" type="ORF">EDS130_LOCUS25788</name>
    <name evidence="3" type="ORF">XAT740_LOCUS34094</name>
</gene>
<dbReference type="AlphaFoldDB" id="A0A814WUX2"/>
<evidence type="ECO:0000256" key="1">
    <source>
        <dbReference type="SAM" id="SignalP"/>
    </source>
</evidence>
<accession>A0A814WUX2</accession>
<evidence type="ECO:0000313" key="3">
    <source>
        <dbReference type="EMBL" id="CAF1400200.1"/>
    </source>
</evidence>
<keyword evidence="1" id="KW-0732">Signal</keyword>
<sequence>MNLFIFTLSLCILFIYSCNATYFAVFLTGDTTNLLKNKFFRPHPQSSPFFGNTAHIYSEHSTIEFNPKSDFVKQLTEHYGHIQKLAVLAYAEDEHAQTVLVRYIGNDDIHLSDNEYPHITISVSNMKPYTPVYSNDLWKRLVDDGIIKVQKDNNDKPQAIALKDQTDEWQGRLSSAGKYEETQAYVRIMNQTTELNGIVYAKYLLKNMFFRPHPQSSAFFGNTAHIYCEHSTIEFNPKRGPIEEIRKYYGYTQKLAVLAYAEDEHAQTILVRGIGHSGIHASYNKYPHITISISNVKPYTPVYSNDLWKRLVHDGIVKVHKSKNGKPRSVTIKNRTDEWQGKLSSYGQYEETEARVETIDERIELNGIVCVDNLWRNGRCHTAK</sequence>
<comment type="caution">
    <text evidence="2">The sequence shown here is derived from an EMBL/GenBank/DDBJ whole genome shotgun (WGS) entry which is preliminary data.</text>
</comment>